<evidence type="ECO:0000313" key="1">
    <source>
        <dbReference type="EMBL" id="KAJ8724272.1"/>
    </source>
</evidence>
<evidence type="ECO:0000313" key="2">
    <source>
        <dbReference type="Proteomes" id="UP001231649"/>
    </source>
</evidence>
<sequence length="281" mass="32071">MLLRKITSPISNLSKNVCRALSTAADLKEEKIKVNNLEINYVKVGSGAHNALFLPGALGTIWTEGKPQIEGFNREKITLVAWDPPGYGKSRPPEKTFTTDFYEKDADAAYEFMKALKIPKYSLLGFSDGGITSLILAAKYPDAVNKLVVWGSNSFILPHELEMYKKIRDINKWSKRMREPLIEIYGEKLFARYWAEWVDGMEAIVKTKDGNICSDLLKHIKCPTYILYGQQDPLVDSVHVSHLHTHIDGSRIHLYPEGKHHIHLKYAEDFNQRVQEFLLKP</sequence>
<gene>
    <name evidence="1" type="ORF">PYW08_015746</name>
</gene>
<organism evidence="1 2">
    <name type="scientific">Mythimna loreyi</name>
    <dbReference type="NCBI Taxonomy" id="667449"/>
    <lineage>
        <taxon>Eukaryota</taxon>
        <taxon>Metazoa</taxon>
        <taxon>Ecdysozoa</taxon>
        <taxon>Arthropoda</taxon>
        <taxon>Hexapoda</taxon>
        <taxon>Insecta</taxon>
        <taxon>Pterygota</taxon>
        <taxon>Neoptera</taxon>
        <taxon>Endopterygota</taxon>
        <taxon>Lepidoptera</taxon>
        <taxon>Glossata</taxon>
        <taxon>Ditrysia</taxon>
        <taxon>Noctuoidea</taxon>
        <taxon>Noctuidae</taxon>
        <taxon>Noctuinae</taxon>
        <taxon>Hadenini</taxon>
        <taxon>Mythimna</taxon>
    </lineage>
</organism>
<accession>A0ACC2QSJ9</accession>
<proteinExistence type="predicted"/>
<dbReference type="EMBL" id="CM056784">
    <property type="protein sequence ID" value="KAJ8724272.1"/>
    <property type="molecule type" value="Genomic_DNA"/>
</dbReference>
<comment type="caution">
    <text evidence="1">The sequence shown here is derived from an EMBL/GenBank/DDBJ whole genome shotgun (WGS) entry which is preliminary data.</text>
</comment>
<protein>
    <submittedName>
        <fullName evidence="1">Uncharacterized protein</fullName>
    </submittedName>
</protein>
<dbReference type="Proteomes" id="UP001231649">
    <property type="component" value="Chromosome 8"/>
</dbReference>
<keyword evidence="2" id="KW-1185">Reference proteome</keyword>
<name>A0ACC2QSJ9_9NEOP</name>
<reference evidence="1" key="1">
    <citation type="submission" date="2023-03" db="EMBL/GenBank/DDBJ databases">
        <title>Chromosome-level genomes of two armyworms, Mythimna separata and Mythimna loreyi, provide insights into the biosynthesis and reception of sex pheromones.</title>
        <authorList>
            <person name="Zhao H."/>
        </authorList>
    </citation>
    <scope>NUCLEOTIDE SEQUENCE</scope>
    <source>
        <strain evidence="1">BeijingLab</strain>
    </source>
</reference>